<protein>
    <submittedName>
        <fullName evidence="2">RNA helicase</fullName>
    </submittedName>
</protein>
<dbReference type="Proteomes" id="UP000887580">
    <property type="component" value="Unplaced"/>
</dbReference>
<proteinExistence type="predicted"/>
<organism evidence="1 2">
    <name type="scientific">Panagrolaimus sp. PS1159</name>
    <dbReference type="NCBI Taxonomy" id="55785"/>
    <lineage>
        <taxon>Eukaryota</taxon>
        <taxon>Metazoa</taxon>
        <taxon>Ecdysozoa</taxon>
        <taxon>Nematoda</taxon>
        <taxon>Chromadorea</taxon>
        <taxon>Rhabditida</taxon>
        <taxon>Tylenchina</taxon>
        <taxon>Panagrolaimomorpha</taxon>
        <taxon>Panagrolaimoidea</taxon>
        <taxon>Panagrolaimidae</taxon>
        <taxon>Panagrolaimus</taxon>
    </lineage>
</organism>
<reference evidence="2" key="1">
    <citation type="submission" date="2022-11" db="UniProtKB">
        <authorList>
            <consortium name="WormBaseParasite"/>
        </authorList>
    </citation>
    <scope>IDENTIFICATION</scope>
</reference>
<dbReference type="WBParaSite" id="PS1159_v2.g17759.t1">
    <property type="protein sequence ID" value="PS1159_v2.g17759.t1"/>
    <property type="gene ID" value="PS1159_v2.g17759"/>
</dbReference>
<sequence>MDIQFVPRYKLDSLPVQVKNTFIDLYKVEIVDRLNQNIEHWVDFDKVLEGSLINGYMQKYERITDGSDVGDLKRHTVAKEFYDELEKSDKNLYLYSSLMDLFKKYDNELYKSMCIDEWHDESFTTFYKLLIFLHDLRPVFDIEKVYSQLQNYSPELGRIYDPVIQRWKKKEIDYDHAVSLVIRTFCIMIENATYRLLNAIYLSSKDAEEIIEKKFPNFESFYQKNVSEDRDGIIHVVEPDQDVTTAIESIMGGGIHSPYAKYIFFGEIPPYHLMPLMYQTTADSSINLRKYQEELSERALEGENTLICAPTGSGKTIVAINIIRDHIFKLRKEGKSFKVVFVVPSVPLVEQQKAQLEKYLGHFAVVGKIYGGMAIEAFDFEALVKSIDILVLTPQILVNNVNADYCRLDGKTPLQLDIFTLIILDEVHHTVKDHPYANLMAEYHRQKYDDTNISIKSMPQVVGLTASIGCPRKPKSPAHIVEHMIETCANFDARSITRVKINIAELAQFTSKTADDIEVVTNSDENTKKYHGYIDTLSKFIESYFGNLDGISSLPNIFKDFCDIFKMEYLQWLSSANRITAEAHLPEQSQKDAYSCLDYLRILYDALQCAKCLPTKDTSEFYFADLGNPVGTKLEQHVYRKKHELGDFPSSKCDIYQKLIEKIKDQFKEYPESRIIIFLPQRAYCQIAAKIIERDAGIKGEYISSANAAREDGGCNPTMQQEALTKFKSGEIPILFATSVADEGLDIQKCNLVIKYQYVTDSIAHVQRKGRARDLQSKSILFTCDDKLKGLETKILSNVAMINEAYQMLDNMSTSQKDIMFQTAIQNFNKERIQEEENLQNIKNTMCPKAEFYNVLCKKCSANSFDCKDLRKCYMNCIVSGPEFWRTVNFIEEPVVQDVKRKKAGILGNIACKNCGFKFGTVINVKGTAVPMFAIDSIVFMQKMTNQKIVKKKWIKVYKELFYPIDISYEEFIEMRTTELQPFLKNRSLKNVIETENVDPDELN</sequence>
<accession>A0AC35FI60</accession>
<evidence type="ECO:0000313" key="1">
    <source>
        <dbReference type="Proteomes" id="UP000887580"/>
    </source>
</evidence>
<name>A0AC35FI60_9BILA</name>
<evidence type="ECO:0000313" key="2">
    <source>
        <dbReference type="WBParaSite" id="PS1159_v2.g17759.t1"/>
    </source>
</evidence>